<proteinExistence type="predicted"/>
<comment type="caution">
    <text evidence="1">The sequence shown here is derived from an EMBL/GenBank/DDBJ whole genome shotgun (WGS) entry which is preliminary data.</text>
</comment>
<dbReference type="Proteomes" id="UP000290289">
    <property type="component" value="Chromosome 5"/>
</dbReference>
<dbReference type="EMBL" id="RDQH01000331">
    <property type="protein sequence ID" value="RXI00105.1"/>
    <property type="molecule type" value="Genomic_DNA"/>
</dbReference>
<keyword evidence="2" id="KW-1185">Reference proteome</keyword>
<dbReference type="GO" id="GO:0012505">
    <property type="term" value="C:endomembrane system"/>
    <property type="evidence" value="ECO:0007669"/>
    <property type="project" value="UniProtKB-SubCell"/>
</dbReference>
<evidence type="ECO:0000313" key="1">
    <source>
        <dbReference type="EMBL" id="RXI00105.1"/>
    </source>
</evidence>
<dbReference type="GO" id="GO:0004672">
    <property type="term" value="F:protein kinase activity"/>
    <property type="evidence" value="ECO:0007669"/>
    <property type="project" value="InterPro"/>
</dbReference>
<evidence type="ECO:0000313" key="2">
    <source>
        <dbReference type="Proteomes" id="UP000290289"/>
    </source>
</evidence>
<dbReference type="GO" id="GO:0009742">
    <property type="term" value="P:brassinosteroid mediated signaling pathway"/>
    <property type="evidence" value="ECO:0007669"/>
    <property type="project" value="InterPro"/>
</dbReference>
<reference evidence="1 2" key="1">
    <citation type="submission" date="2018-10" db="EMBL/GenBank/DDBJ databases">
        <title>A high-quality apple genome assembly.</title>
        <authorList>
            <person name="Hu J."/>
        </authorList>
    </citation>
    <scope>NUCLEOTIDE SEQUENCE [LARGE SCALE GENOMIC DNA]</scope>
    <source>
        <strain evidence="2">cv. HFTH1</strain>
        <tissue evidence="1">Young leaf</tissue>
    </source>
</reference>
<dbReference type="AlphaFoldDB" id="A0A498K2E3"/>
<dbReference type="PANTHER" id="PTHR45863:SF22">
    <property type="entry name" value="SERINE_THREONINE-PROTEIN KINASE BSK1"/>
    <property type="match status" value="1"/>
</dbReference>
<name>A0A498K2E3_MALDO</name>
<evidence type="ECO:0008006" key="3">
    <source>
        <dbReference type="Google" id="ProtNLM"/>
    </source>
</evidence>
<protein>
    <recommendedName>
        <fullName evidence="3">Protein kinase domain-containing protein</fullName>
    </recommendedName>
</protein>
<dbReference type="InterPro" id="IPR045845">
    <property type="entry name" value="BSK"/>
</dbReference>
<sequence>MVEQNSGVFWLMKYLCHHSPGENQTIEWVMRPRVALNIAEALDYCSSEGHPLYHDLNSYMVLFDEMRLNQSVRQNVGFTGRKKKNLQKGQLK</sequence>
<organism evidence="1 2">
    <name type="scientific">Malus domestica</name>
    <name type="common">Apple</name>
    <name type="synonym">Pyrus malus</name>
    <dbReference type="NCBI Taxonomy" id="3750"/>
    <lineage>
        <taxon>Eukaryota</taxon>
        <taxon>Viridiplantae</taxon>
        <taxon>Streptophyta</taxon>
        <taxon>Embryophyta</taxon>
        <taxon>Tracheophyta</taxon>
        <taxon>Spermatophyta</taxon>
        <taxon>Magnoliopsida</taxon>
        <taxon>eudicotyledons</taxon>
        <taxon>Gunneridae</taxon>
        <taxon>Pentapetalae</taxon>
        <taxon>rosids</taxon>
        <taxon>fabids</taxon>
        <taxon>Rosales</taxon>
        <taxon>Rosaceae</taxon>
        <taxon>Amygdaloideae</taxon>
        <taxon>Maleae</taxon>
        <taxon>Malus</taxon>
    </lineage>
</organism>
<accession>A0A498K2E3</accession>
<dbReference type="GO" id="GO:0005524">
    <property type="term" value="F:ATP binding"/>
    <property type="evidence" value="ECO:0007669"/>
    <property type="project" value="UniProtKB-KW"/>
</dbReference>
<dbReference type="STRING" id="3750.A0A498K2E3"/>
<dbReference type="PANTHER" id="PTHR45863">
    <property type="entry name" value="SERINE/THREONINE-PROTEIN KINASE BSK5"/>
    <property type="match status" value="1"/>
</dbReference>
<gene>
    <name evidence="1" type="ORF">DVH24_030595</name>
</gene>